<proteinExistence type="predicted"/>
<dbReference type="EMBL" id="JAPQKP010000003">
    <property type="protein sequence ID" value="KAJ5200642.1"/>
    <property type="molecule type" value="Genomic_DNA"/>
</dbReference>
<name>A0A9W9JQW2_9EURO</name>
<comment type="caution">
    <text evidence="1">The sequence shown here is derived from an EMBL/GenBank/DDBJ whole genome shotgun (WGS) entry which is preliminary data.</text>
</comment>
<reference evidence="1" key="1">
    <citation type="submission" date="2022-11" db="EMBL/GenBank/DDBJ databases">
        <authorList>
            <person name="Petersen C."/>
        </authorList>
    </citation>
    <scope>NUCLEOTIDE SEQUENCE</scope>
    <source>
        <strain evidence="1">IBT 16849</strain>
    </source>
</reference>
<gene>
    <name evidence="1" type="ORF">N7472_005846</name>
</gene>
<dbReference type="AlphaFoldDB" id="A0A9W9JQW2"/>
<evidence type="ECO:0000313" key="2">
    <source>
        <dbReference type="Proteomes" id="UP001150879"/>
    </source>
</evidence>
<protein>
    <submittedName>
        <fullName evidence="1">Uncharacterized protein</fullName>
    </submittedName>
</protein>
<evidence type="ECO:0000313" key="1">
    <source>
        <dbReference type="EMBL" id="KAJ5200642.1"/>
    </source>
</evidence>
<dbReference type="Proteomes" id="UP001150879">
    <property type="component" value="Unassembled WGS sequence"/>
</dbReference>
<sequence length="196" mass="22383">MPSFMDLPQEIRAMIFKETDASPTEKRDMSVENLILNFQSVETELPYPPDDMDYLAWVHIHNGLVDKSNSATLKIAAEIDEAFAYKTRPGWLLHYFADWLEDITMNYELYYGKRIYKKIGTIAMLVDGRLETTIDLADKLAKLYLEPFVDTAGRLNPLESQLEWKKATLLRREVSWVSCCAAKGPREGVIGSGLGR</sequence>
<organism evidence="1 2">
    <name type="scientific">Penicillium cf. griseofulvum</name>
    <dbReference type="NCBI Taxonomy" id="2972120"/>
    <lineage>
        <taxon>Eukaryota</taxon>
        <taxon>Fungi</taxon>
        <taxon>Dikarya</taxon>
        <taxon>Ascomycota</taxon>
        <taxon>Pezizomycotina</taxon>
        <taxon>Eurotiomycetes</taxon>
        <taxon>Eurotiomycetidae</taxon>
        <taxon>Eurotiales</taxon>
        <taxon>Aspergillaceae</taxon>
        <taxon>Penicillium</taxon>
    </lineage>
</organism>
<keyword evidence="2" id="KW-1185">Reference proteome</keyword>
<reference evidence="1" key="2">
    <citation type="journal article" date="2023" name="IMA Fungus">
        <title>Comparative genomic study of the Penicillium genus elucidates a diverse pangenome and 15 lateral gene transfer events.</title>
        <authorList>
            <person name="Petersen C."/>
            <person name="Sorensen T."/>
            <person name="Nielsen M.R."/>
            <person name="Sondergaard T.E."/>
            <person name="Sorensen J.L."/>
            <person name="Fitzpatrick D.A."/>
            <person name="Frisvad J.C."/>
            <person name="Nielsen K.L."/>
        </authorList>
    </citation>
    <scope>NUCLEOTIDE SEQUENCE</scope>
    <source>
        <strain evidence="1">IBT 16849</strain>
    </source>
</reference>
<accession>A0A9W9JQW2</accession>